<evidence type="ECO:0000313" key="5">
    <source>
        <dbReference type="Proteomes" id="UP000442535"/>
    </source>
</evidence>
<comment type="cofactor">
    <cofactor evidence="1">
        <name>pyridoxal 5'-phosphate</name>
        <dbReference type="ChEBI" id="CHEBI:597326"/>
    </cofactor>
</comment>
<dbReference type="InterPro" id="IPR015424">
    <property type="entry name" value="PyrdxlP-dep_Trfase"/>
</dbReference>
<gene>
    <name evidence="4" type="ORF">FYJ63_08085</name>
</gene>
<evidence type="ECO:0000313" key="4">
    <source>
        <dbReference type="EMBL" id="MST50190.1"/>
    </source>
</evidence>
<keyword evidence="2 3" id="KW-0663">Pyridoxal phosphate</keyword>
<dbReference type="InterPro" id="IPR005814">
    <property type="entry name" value="Aminotrans_3"/>
</dbReference>
<evidence type="ECO:0000256" key="2">
    <source>
        <dbReference type="ARBA" id="ARBA00022898"/>
    </source>
</evidence>
<dbReference type="EMBL" id="VUMY01000014">
    <property type="protein sequence ID" value="MST50190.1"/>
    <property type="molecule type" value="Genomic_DNA"/>
</dbReference>
<dbReference type="Gene3D" id="3.90.1150.10">
    <property type="entry name" value="Aspartate Aminotransferase, domain 1"/>
    <property type="match status" value="1"/>
</dbReference>
<dbReference type="PANTHER" id="PTHR43713">
    <property type="entry name" value="GLUTAMATE-1-SEMIALDEHYDE 2,1-AMINOMUTASE"/>
    <property type="match status" value="1"/>
</dbReference>
<keyword evidence="4" id="KW-0032">Aminotransferase</keyword>
<comment type="caution">
    <text evidence="4">The sequence shown here is derived from an EMBL/GenBank/DDBJ whole genome shotgun (WGS) entry which is preliminary data.</text>
</comment>
<dbReference type="Pfam" id="PF00202">
    <property type="entry name" value="Aminotran_3"/>
    <property type="match status" value="1"/>
</dbReference>
<reference evidence="4 5" key="1">
    <citation type="submission" date="2019-08" db="EMBL/GenBank/DDBJ databases">
        <title>In-depth cultivation of the pig gut microbiome towards novel bacterial diversity and tailored functional studies.</title>
        <authorList>
            <person name="Wylensek D."/>
            <person name="Hitch T.C.A."/>
            <person name="Clavel T."/>
        </authorList>
    </citation>
    <scope>NUCLEOTIDE SEQUENCE [LARGE SCALE GENOMIC DNA]</scope>
    <source>
        <strain evidence="4 5">RF-GAM-744-WT-7</strain>
    </source>
</reference>
<dbReference type="SUPFAM" id="SSF53383">
    <property type="entry name" value="PLP-dependent transferases"/>
    <property type="match status" value="1"/>
</dbReference>
<dbReference type="GO" id="GO:0008483">
    <property type="term" value="F:transaminase activity"/>
    <property type="evidence" value="ECO:0007669"/>
    <property type="project" value="UniProtKB-KW"/>
</dbReference>
<dbReference type="AlphaFoldDB" id="A0A7K0K539"/>
<accession>A0A7K0K539</accession>
<evidence type="ECO:0000256" key="3">
    <source>
        <dbReference type="RuleBase" id="RU003560"/>
    </source>
</evidence>
<dbReference type="GO" id="GO:0030170">
    <property type="term" value="F:pyridoxal phosphate binding"/>
    <property type="evidence" value="ECO:0007669"/>
    <property type="project" value="InterPro"/>
</dbReference>
<proteinExistence type="inferred from homology"/>
<keyword evidence="4" id="KW-0808">Transferase</keyword>
<dbReference type="InterPro" id="IPR015421">
    <property type="entry name" value="PyrdxlP-dep_Trfase_major"/>
</dbReference>
<name>A0A7K0K539_9ACTO</name>
<protein>
    <submittedName>
        <fullName evidence="4">Aminotransferase class III-fold pyridoxal phosphate-dependent enzyme</fullName>
    </submittedName>
</protein>
<organism evidence="4 5">
    <name type="scientific">Mobiluncus porci</name>
    <dbReference type="NCBI Taxonomy" id="2652278"/>
    <lineage>
        <taxon>Bacteria</taxon>
        <taxon>Bacillati</taxon>
        <taxon>Actinomycetota</taxon>
        <taxon>Actinomycetes</taxon>
        <taxon>Actinomycetales</taxon>
        <taxon>Actinomycetaceae</taxon>
        <taxon>Mobiluncus</taxon>
    </lineage>
</organism>
<sequence length="427" mass="46926">MMPIYEHTKSHEWYEKAVEVIPGGVYGHLGPAEGCFMPMSAYPLFASKADGAYFWDVDGNRYIDLMCAYGPMILGYNDPDVDNAAIEQMKTLNCAVQPGTLMVDLAELLVDTVEMADWAFFAKNGGDVTNFALMVARAATGRDKFIAVNGGYHGVIGWTQGYGAPGVAKAEVLPKLMVNWGDVAAVEKLASEYKGEIAAFIATPYHHPVFEDNVLPPAGYWEKIRRICDREGIVLIVDDVRCGWRLDVKGSDYHFGFKADLECFCKALANGHNISALCGVESLKDAAASVMCTGSYWMSAPQMAAAIACINKMKTIDAPKICHDYGVKIIDRLTEVAKKHGFDYRFSGEPSLFYHRIAGLDGKEDPNFLLHQAFVGECVKRGVFMTNHHNHFTNTALTDADVDFIGEVADEAMGVVRNKSREILAQA</sequence>
<dbReference type="PANTHER" id="PTHR43713:SF3">
    <property type="entry name" value="GLUTAMATE-1-SEMIALDEHYDE 2,1-AMINOMUTASE 1, CHLOROPLASTIC-RELATED"/>
    <property type="match status" value="1"/>
</dbReference>
<dbReference type="InterPro" id="IPR015422">
    <property type="entry name" value="PyrdxlP-dep_Trfase_small"/>
</dbReference>
<keyword evidence="5" id="KW-1185">Reference proteome</keyword>
<dbReference type="Proteomes" id="UP000442535">
    <property type="component" value="Unassembled WGS sequence"/>
</dbReference>
<comment type="similarity">
    <text evidence="3">Belongs to the class-III pyridoxal-phosphate-dependent aminotransferase family.</text>
</comment>
<dbReference type="Gene3D" id="3.40.640.10">
    <property type="entry name" value="Type I PLP-dependent aspartate aminotransferase-like (Major domain)"/>
    <property type="match status" value="1"/>
</dbReference>
<evidence type="ECO:0000256" key="1">
    <source>
        <dbReference type="ARBA" id="ARBA00001933"/>
    </source>
</evidence>
<dbReference type="RefSeq" id="WP_154545587.1">
    <property type="nucleotide sequence ID" value="NZ_JAQYQY010000006.1"/>
</dbReference>